<proteinExistence type="inferred from homology"/>
<evidence type="ECO:0000256" key="3">
    <source>
        <dbReference type="ARBA" id="ARBA00022490"/>
    </source>
</evidence>
<dbReference type="RefSeq" id="WP_075064372.1">
    <property type="nucleotide sequence ID" value="NZ_LGCL01000042.1"/>
</dbReference>
<evidence type="ECO:0000256" key="1">
    <source>
        <dbReference type="ARBA" id="ARBA00004496"/>
    </source>
</evidence>
<dbReference type="GO" id="GO:0030091">
    <property type="term" value="P:protein repair"/>
    <property type="evidence" value="ECO:0007669"/>
    <property type="project" value="UniProtKB-UniRule"/>
</dbReference>
<dbReference type="NCBIfam" id="TIGR00080">
    <property type="entry name" value="pimt"/>
    <property type="match status" value="1"/>
</dbReference>
<dbReference type="PROSITE" id="PS01279">
    <property type="entry name" value="PCMT"/>
    <property type="match status" value="1"/>
</dbReference>
<evidence type="ECO:0000256" key="6">
    <source>
        <dbReference type="ARBA" id="ARBA00022691"/>
    </source>
</evidence>
<comment type="function">
    <text evidence="7">Catalyzes the methyl esterification of L-isoaspartyl residues in peptides and proteins that result from spontaneous decomposition of normal L-aspartyl and L-asparaginyl residues. It plays a role in the repair and/or degradation of damaged proteins.</text>
</comment>
<dbReference type="GO" id="GO:0032259">
    <property type="term" value="P:methylation"/>
    <property type="evidence" value="ECO:0007669"/>
    <property type="project" value="UniProtKB-KW"/>
</dbReference>
<dbReference type="STRING" id="1134406.ADN00_17645"/>
<evidence type="ECO:0000313" key="9">
    <source>
        <dbReference type="Proteomes" id="UP000050417"/>
    </source>
</evidence>
<name>A0A0P6X9P5_9CHLR</name>
<evidence type="ECO:0000256" key="5">
    <source>
        <dbReference type="ARBA" id="ARBA00022679"/>
    </source>
</evidence>
<dbReference type="CDD" id="cd02440">
    <property type="entry name" value="AdoMet_MTases"/>
    <property type="match status" value="1"/>
</dbReference>
<dbReference type="GO" id="GO:0004719">
    <property type="term" value="F:protein-L-isoaspartate (D-aspartate) O-methyltransferase activity"/>
    <property type="evidence" value="ECO:0007669"/>
    <property type="project" value="UniProtKB-UniRule"/>
</dbReference>
<dbReference type="InterPro" id="IPR000682">
    <property type="entry name" value="PCMT"/>
</dbReference>
<dbReference type="Proteomes" id="UP000050417">
    <property type="component" value="Unassembled WGS sequence"/>
</dbReference>
<comment type="catalytic activity">
    <reaction evidence="7">
        <text>[protein]-L-isoaspartate + S-adenosyl-L-methionine = [protein]-L-isoaspartate alpha-methyl ester + S-adenosyl-L-homocysteine</text>
        <dbReference type="Rhea" id="RHEA:12705"/>
        <dbReference type="Rhea" id="RHEA-COMP:12143"/>
        <dbReference type="Rhea" id="RHEA-COMP:12144"/>
        <dbReference type="ChEBI" id="CHEBI:57856"/>
        <dbReference type="ChEBI" id="CHEBI:59789"/>
        <dbReference type="ChEBI" id="CHEBI:90596"/>
        <dbReference type="ChEBI" id="CHEBI:90598"/>
        <dbReference type="EC" id="2.1.1.77"/>
    </reaction>
</comment>
<dbReference type="Gene3D" id="3.40.50.150">
    <property type="entry name" value="Vaccinia Virus protein VP39"/>
    <property type="match status" value="1"/>
</dbReference>
<feature type="active site" evidence="7">
    <location>
        <position position="68"/>
    </location>
</feature>
<comment type="caution">
    <text evidence="8">The sequence shown here is derived from an EMBL/GenBank/DDBJ whole genome shotgun (WGS) entry which is preliminary data.</text>
</comment>
<gene>
    <name evidence="7" type="primary">pcm</name>
    <name evidence="8" type="ORF">ADN00_17645</name>
</gene>
<dbReference type="FunFam" id="3.40.50.150:FF:000010">
    <property type="entry name" value="Protein-L-isoaspartate O-methyltransferase"/>
    <property type="match status" value="1"/>
</dbReference>
<dbReference type="InterPro" id="IPR029063">
    <property type="entry name" value="SAM-dependent_MTases_sf"/>
</dbReference>
<dbReference type="PATRIC" id="fig|1134406.4.peg.2795"/>
<keyword evidence="4 7" id="KW-0489">Methyltransferase</keyword>
<evidence type="ECO:0000256" key="2">
    <source>
        <dbReference type="ARBA" id="ARBA00005369"/>
    </source>
</evidence>
<dbReference type="EC" id="2.1.1.77" evidence="7"/>
<dbReference type="AlphaFoldDB" id="A0A0P6X9P5"/>
<keyword evidence="9" id="KW-1185">Reference proteome</keyword>
<keyword evidence="6 7" id="KW-0949">S-adenosyl-L-methionine</keyword>
<dbReference type="OrthoDB" id="9772751at2"/>
<reference evidence="8 9" key="1">
    <citation type="submission" date="2015-07" db="EMBL/GenBank/DDBJ databases">
        <title>Genome sequence of Ornatilinea apprima DSM 23815.</title>
        <authorList>
            <person name="Hemp J."/>
            <person name="Ward L.M."/>
            <person name="Pace L.A."/>
            <person name="Fischer W.W."/>
        </authorList>
    </citation>
    <scope>NUCLEOTIDE SEQUENCE [LARGE SCALE GENOMIC DNA]</scope>
    <source>
        <strain evidence="8 9">P3M-1</strain>
    </source>
</reference>
<evidence type="ECO:0000313" key="8">
    <source>
        <dbReference type="EMBL" id="KPL71223.1"/>
    </source>
</evidence>
<evidence type="ECO:0000256" key="4">
    <source>
        <dbReference type="ARBA" id="ARBA00022603"/>
    </source>
</evidence>
<dbReference type="HAMAP" id="MF_00090">
    <property type="entry name" value="PIMT"/>
    <property type="match status" value="1"/>
</dbReference>
<dbReference type="Pfam" id="PF01135">
    <property type="entry name" value="PCMT"/>
    <property type="match status" value="1"/>
</dbReference>
<organism evidence="8 9">
    <name type="scientific">Ornatilinea apprima</name>
    <dbReference type="NCBI Taxonomy" id="1134406"/>
    <lineage>
        <taxon>Bacteria</taxon>
        <taxon>Bacillati</taxon>
        <taxon>Chloroflexota</taxon>
        <taxon>Anaerolineae</taxon>
        <taxon>Anaerolineales</taxon>
        <taxon>Anaerolineaceae</taxon>
        <taxon>Ornatilinea</taxon>
    </lineage>
</organism>
<dbReference type="PANTHER" id="PTHR11579:SF0">
    <property type="entry name" value="PROTEIN-L-ISOASPARTATE(D-ASPARTATE) O-METHYLTRANSFERASE"/>
    <property type="match status" value="1"/>
</dbReference>
<evidence type="ECO:0000256" key="7">
    <source>
        <dbReference type="HAMAP-Rule" id="MF_00090"/>
    </source>
</evidence>
<dbReference type="GO" id="GO:0005737">
    <property type="term" value="C:cytoplasm"/>
    <property type="evidence" value="ECO:0007669"/>
    <property type="project" value="UniProtKB-SubCell"/>
</dbReference>
<keyword evidence="5 7" id="KW-0808">Transferase</keyword>
<keyword evidence="3 7" id="KW-0963">Cytoplasm</keyword>
<comment type="subcellular location">
    <subcellularLocation>
        <location evidence="1 7">Cytoplasm</location>
    </subcellularLocation>
</comment>
<dbReference type="PANTHER" id="PTHR11579">
    <property type="entry name" value="PROTEIN-L-ISOASPARTATE O-METHYLTRANSFERASE"/>
    <property type="match status" value="1"/>
</dbReference>
<comment type="similarity">
    <text evidence="2 7">Belongs to the methyltransferase superfamily. L-isoaspartyl/D-aspartyl protein methyltransferase family.</text>
</comment>
<sequence length="223" mass="24277">MKTLEEPEILREAREKMVHSQIELRGIQNAAVLAAMRAVPRHVFVPSELVEEAYDDCPLPIGEGQTISQPYIVGLMTTLLRPRAGQRILEVGTGSGYQAAVLAQMVGDVYTLERIGSLAARAAQLFERLELGNVHVQQGDGCLGWPEAAPFDGIILTAGAPQIPQPLFDQLAEGGRLVGPVGSRFHQMLQVWVKEGGRLEGEDTIAVAFVPLRGQFGWGAEEW</sequence>
<protein>
    <recommendedName>
        <fullName evidence="7">Protein-L-isoaspartate O-methyltransferase</fullName>
        <ecNumber evidence="7">2.1.1.77</ecNumber>
    </recommendedName>
    <alternativeName>
        <fullName evidence="7">L-isoaspartyl protein carboxyl methyltransferase</fullName>
    </alternativeName>
    <alternativeName>
        <fullName evidence="7">Protein L-isoaspartyl methyltransferase</fullName>
    </alternativeName>
    <alternativeName>
        <fullName evidence="7">Protein-beta-aspartate methyltransferase</fullName>
        <shortName evidence="7">PIMT</shortName>
    </alternativeName>
</protein>
<dbReference type="NCBIfam" id="NF001453">
    <property type="entry name" value="PRK00312.1"/>
    <property type="match status" value="1"/>
</dbReference>
<dbReference type="SUPFAM" id="SSF53335">
    <property type="entry name" value="S-adenosyl-L-methionine-dependent methyltransferases"/>
    <property type="match status" value="1"/>
</dbReference>
<accession>A0A0P6X9P5</accession>
<dbReference type="EMBL" id="LGCL01000042">
    <property type="protein sequence ID" value="KPL71223.1"/>
    <property type="molecule type" value="Genomic_DNA"/>
</dbReference>